<keyword evidence="2" id="KW-0342">GTP-binding</keyword>
<sequence>RDPSMTLNDVQQATEVITGVADEEANIIFGAAIKEGQSDFSVTVIATGFPQDGDDPSRKYPEIIEFVPEQGVVGGARMVEDRSVPAYLRKEEIVKEME</sequence>
<protein>
    <recommendedName>
        <fullName evidence="3">Cell division protein FtsZ C-terminal domain-containing protein</fullName>
    </recommendedName>
</protein>
<evidence type="ECO:0000256" key="2">
    <source>
        <dbReference type="ARBA" id="ARBA00023134"/>
    </source>
</evidence>
<dbReference type="Pfam" id="PF12327">
    <property type="entry name" value="FtsZ_C"/>
    <property type="match status" value="1"/>
</dbReference>
<dbReference type="InterPro" id="IPR024757">
    <property type="entry name" value="FtsZ_C"/>
</dbReference>
<dbReference type="Gene3D" id="3.30.1330.20">
    <property type="entry name" value="Tubulin/FtsZ, C-terminal domain"/>
    <property type="match status" value="1"/>
</dbReference>
<name>X1I7L7_9ZZZZ</name>
<dbReference type="InterPro" id="IPR037103">
    <property type="entry name" value="Tubulin/FtsZ-like_C"/>
</dbReference>
<accession>X1I7L7</accession>
<feature type="non-terminal residue" evidence="4">
    <location>
        <position position="1"/>
    </location>
</feature>
<comment type="caution">
    <text evidence="4">The sequence shown here is derived from an EMBL/GenBank/DDBJ whole genome shotgun (WGS) entry which is preliminary data.</text>
</comment>
<dbReference type="GO" id="GO:0005525">
    <property type="term" value="F:GTP binding"/>
    <property type="evidence" value="ECO:0007669"/>
    <property type="project" value="UniProtKB-KW"/>
</dbReference>
<feature type="domain" description="Cell division protein FtsZ C-terminal" evidence="3">
    <location>
        <begin position="3"/>
        <end position="49"/>
    </location>
</feature>
<dbReference type="AlphaFoldDB" id="X1I7L7"/>
<keyword evidence="1" id="KW-0547">Nucleotide-binding</keyword>
<organism evidence="4">
    <name type="scientific">marine sediment metagenome</name>
    <dbReference type="NCBI Taxonomy" id="412755"/>
    <lineage>
        <taxon>unclassified sequences</taxon>
        <taxon>metagenomes</taxon>
        <taxon>ecological metagenomes</taxon>
    </lineage>
</organism>
<evidence type="ECO:0000259" key="3">
    <source>
        <dbReference type="Pfam" id="PF12327"/>
    </source>
</evidence>
<evidence type="ECO:0000256" key="1">
    <source>
        <dbReference type="ARBA" id="ARBA00022741"/>
    </source>
</evidence>
<dbReference type="SUPFAM" id="SSF55307">
    <property type="entry name" value="Tubulin C-terminal domain-like"/>
    <property type="match status" value="1"/>
</dbReference>
<reference evidence="4" key="1">
    <citation type="journal article" date="2014" name="Front. Microbiol.">
        <title>High frequency of phylogenetically diverse reductive dehalogenase-homologous genes in deep subseafloor sedimentary metagenomes.</title>
        <authorList>
            <person name="Kawai M."/>
            <person name="Futagami T."/>
            <person name="Toyoda A."/>
            <person name="Takaki Y."/>
            <person name="Nishi S."/>
            <person name="Hori S."/>
            <person name="Arai W."/>
            <person name="Tsubouchi T."/>
            <person name="Morono Y."/>
            <person name="Uchiyama I."/>
            <person name="Ito T."/>
            <person name="Fujiyama A."/>
            <person name="Inagaki F."/>
            <person name="Takami H."/>
        </authorList>
    </citation>
    <scope>NUCLEOTIDE SEQUENCE</scope>
    <source>
        <strain evidence="4">Expedition CK06-06</strain>
    </source>
</reference>
<dbReference type="InterPro" id="IPR008280">
    <property type="entry name" value="Tub_FtsZ_C"/>
</dbReference>
<proteinExistence type="predicted"/>
<dbReference type="EMBL" id="BARU01034163">
    <property type="protein sequence ID" value="GAH62084.1"/>
    <property type="molecule type" value="Genomic_DNA"/>
</dbReference>
<evidence type="ECO:0000313" key="4">
    <source>
        <dbReference type="EMBL" id="GAH62084.1"/>
    </source>
</evidence>
<gene>
    <name evidence="4" type="ORF">S03H2_53667</name>
</gene>